<dbReference type="EMBL" id="CADCSZ010000157">
    <property type="protein sequence ID" value="CAA9255827.1"/>
    <property type="molecule type" value="Genomic_DNA"/>
</dbReference>
<accession>A0A6J4IPD6</accession>
<dbReference type="GO" id="GO:0008168">
    <property type="term" value="F:methyltransferase activity"/>
    <property type="evidence" value="ECO:0007669"/>
    <property type="project" value="UniProtKB-KW"/>
</dbReference>
<sequence length="201" mass="20324">APVLRPSSRGRQPAPTGRAGPARPGPHGDADHGDGGVLRGPGGSRHPRPDRQRTAGSVGRRPAGPGVRLRPSGGDPRPAFAGGAGVGGRRERAGGGAVHPERRSPRPWTGAAAGLHPRRGARRHPLRGPVVQPPDPHRRRRASPAPARLAGPPRRSGPGCTGGATSPRGGLARSLARRPGLGGGAAGVQARVPHPGRDAVV</sequence>
<name>A0A6J4IPD6_9ACTN</name>
<keyword evidence="2" id="KW-0489">Methyltransferase</keyword>
<evidence type="ECO:0000256" key="1">
    <source>
        <dbReference type="SAM" id="MobiDB-lite"/>
    </source>
</evidence>
<feature type="compositionally biased region" description="Low complexity" evidence="1">
    <location>
        <begin position="9"/>
        <end position="25"/>
    </location>
</feature>
<proteinExistence type="predicted"/>
<feature type="non-terminal residue" evidence="2">
    <location>
        <position position="201"/>
    </location>
</feature>
<evidence type="ECO:0000313" key="2">
    <source>
        <dbReference type="EMBL" id="CAA9255827.1"/>
    </source>
</evidence>
<dbReference type="GO" id="GO:0032259">
    <property type="term" value="P:methylation"/>
    <property type="evidence" value="ECO:0007669"/>
    <property type="project" value="UniProtKB-KW"/>
</dbReference>
<feature type="compositionally biased region" description="Low complexity" evidence="1">
    <location>
        <begin position="168"/>
        <end position="179"/>
    </location>
</feature>
<feature type="compositionally biased region" description="Basic residues" evidence="1">
    <location>
        <begin position="116"/>
        <end position="126"/>
    </location>
</feature>
<keyword evidence="2" id="KW-0808">Transferase</keyword>
<reference evidence="2" key="1">
    <citation type="submission" date="2020-02" db="EMBL/GenBank/DDBJ databases">
        <authorList>
            <person name="Meier V. D."/>
        </authorList>
    </citation>
    <scope>NUCLEOTIDE SEQUENCE</scope>
    <source>
        <strain evidence="2">AVDCRST_MAG76</strain>
    </source>
</reference>
<protein>
    <submittedName>
        <fullName evidence="2">Ribosomal RNA small subunit methyltransferase C</fullName>
        <ecNumber evidence="2">2.1.1.52</ecNumber>
    </submittedName>
</protein>
<feature type="compositionally biased region" description="Basic and acidic residues" evidence="1">
    <location>
        <begin position="88"/>
        <end position="104"/>
    </location>
</feature>
<feature type="non-terminal residue" evidence="2">
    <location>
        <position position="1"/>
    </location>
</feature>
<gene>
    <name evidence="2" type="ORF">AVDCRST_MAG76-2566</name>
</gene>
<dbReference type="EC" id="2.1.1.52" evidence="2"/>
<organism evidence="2">
    <name type="scientific">uncultured Acidimicrobiales bacterium</name>
    <dbReference type="NCBI Taxonomy" id="310071"/>
    <lineage>
        <taxon>Bacteria</taxon>
        <taxon>Bacillati</taxon>
        <taxon>Actinomycetota</taxon>
        <taxon>Acidimicrobiia</taxon>
        <taxon>Acidimicrobiales</taxon>
        <taxon>environmental samples</taxon>
    </lineage>
</organism>
<feature type="region of interest" description="Disordered" evidence="1">
    <location>
        <begin position="1"/>
        <end position="201"/>
    </location>
</feature>
<dbReference type="AlphaFoldDB" id="A0A6J4IPD6"/>
<feature type="compositionally biased region" description="Low complexity" evidence="1">
    <location>
        <begin position="143"/>
        <end position="154"/>
    </location>
</feature>